<feature type="domain" description="Thymidylate synthase/dCMP hydroxymethylase" evidence="3">
    <location>
        <begin position="38"/>
        <end position="74"/>
    </location>
</feature>
<dbReference type="Pfam" id="PF00303">
    <property type="entry name" value="Thymidylat_synt"/>
    <property type="match status" value="1"/>
</dbReference>
<dbReference type="EMBL" id="JAMKFB020000007">
    <property type="protein sequence ID" value="KAL0187723.1"/>
    <property type="molecule type" value="Genomic_DNA"/>
</dbReference>
<name>A0ABD0QNV9_CIRMR</name>
<dbReference type="Gene3D" id="3.30.572.10">
    <property type="entry name" value="Thymidylate synthase/dCMP hydroxymethylase domain"/>
    <property type="match status" value="1"/>
</dbReference>
<evidence type="ECO:0000313" key="4">
    <source>
        <dbReference type="EMBL" id="KAL0187723.1"/>
    </source>
</evidence>
<keyword evidence="2" id="KW-0808">Transferase</keyword>
<evidence type="ECO:0000313" key="5">
    <source>
        <dbReference type="Proteomes" id="UP001529510"/>
    </source>
</evidence>
<dbReference type="AlphaFoldDB" id="A0ABD0QNV9"/>
<dbReference type="InterPro" id="IPR023451">
    <property type="entry name" value="Thymidate_synth/dCMP_Mease_dom"/>
</dbReference>
<proteinExistence type="predicted"/>
<evidence type="ECO:0000259" key="3">
    <source>
        <dbReference type="Pfam" id="PF00303"/>
    </source>
</evidence>
<dbReference type="SUPFAM" id="SSF55831">
    <property type="entry name" value="Thymidylate synthase/dCMP hydroxymethylase"/>
    <property type="match status" value="1"/>
</dbReference>
<sequence length="74" mass="8282">MSSIAVELTNGHCNDAENKREDTNGRKKEFSLLCDERGYLNLVEFILQNGVRKGDRTGTGVISMFGAQARYSLR</sequence>
<feature type="non-terminal residue" evidence="4">
    <location>
        <position position="74"/>
    </location>
</feature>
<dbReference type="Proteomes" id="UP001529510">
    <property type="component" value="Unassembled WGS sequence"/>
</dbReference>
<keyword evidence="5" id="KW-1185">Reference proteome</keyword>
<dbReference type="GO" id="GO:0016740">
    <property type="term" value="F:transferase activity"/>
    <property type="evidence" value="ECO:0007669"/>
    <property type="project" value="UniProtKB-KW"/>
</dbReference>
<evidence type="ECO:0000256" key="2">
    <source>
        <dbReference type="ARBA" id="ARBA00022679"/>
    </source>
</evidence>
<dbReference type="InterPro" id="IPR036926">
    <property type="entry name" value="Thymidate_synth/dCMP_Mease_sf"/>
</dbReference>
<organism evidence="4 5">
    <name type="scientific">Cirrhinus mrigala</name>
    <name type="common">Mrigala</name>
    <dbReference type="NCBI Taxonomy" id="683832"/>
    <lineage>
        <taxon>Eukaryota</taxon>
        <taxon>Metazoa</taxon>
        <taxon>Chordata</taxon>
        <taxon>Craniata</taxon>
        <taxon>Vertebrata</taxon>
        <taxon>Euteleostomi</taxon>
        <taxon>Actinopterygii</taxon>
        <taxon>Neopterygii</taxon>
        <taxon>Teleostei</taxon>
        <taxon>Ostariophysi</taxon>
        <taxon>Cypriniformes</taxon>
        <taxon>Cyprinidae</taxon>
        <taxon>Labeoninae</taxon>
        <taxon>Labeonini</taxon>
        <taxon>Cirrhinus</taxon>
    </lineage>
</organism>
<gene>
    <name evidence="4" type="ORF">M9458_014822</name>
</gene>
<accession>A0ABD0QNV9</accession>
<reference evidence="4 5" key="1">
    <citation type="submission" date="2024-05" db="EMBL/GenBank/DDBJ databases">
        <title>Genome sequencing and assembly of Indian major carp, Cirrhinus mrigala (Hamilton, 1822).</title>
        <authorList>
            <person name="Mohindra V."/>
            <person name="Chowdhury L.M."/>
            <person name="Lal K."/>
            <person name="Jena J.K."/>
        </authorList>
    </citation>
    <scope>NUCLEOTIDE SEQUENCE [LARGE SCALE GENOMIC DNA]</scope>
    <source>
        <strain evidence="4">CM1030</strain>
        <tissue evidence="4">Blood</tissue>
    </source>
</reference>
<comment type="caution">
    <text evidence="4">The sequence shown here is derived from an EMBL/GenBank/DDBJ whole genome shotgun (WGS) entry which is preliminary data.</text>
</comment>
<protein>
    <recommendedName>
        <fullName evidence="1">Thymidylate synthase</fullName>
    </recommendedName>
</protein>
<evidence type="ECO:0000256" key="1">
    <source>
        <dbReference type="ARBA" id="ARBA00015931"/>
    </source>
</evidence>